<feature type="region of interest" description="Disordered" evidence="1">
    <location>
        <begin position="160"/>
        <end position="200"/>
    </location>
</feature>
<comment type="caution">
    <text evidence="2">The sequence shown here is derived from an EMBL/GenBank/DDBJ whole genome shotgun (WGS) entry which is preliminary data.</text>
</comment>
<dbReference type="PANTHER" id="PTHR47481">
    <property type="match status" value="1"/>
</dbReference>
<feature type="non-terminal residue" evidence="2">
    <location>
        <position position="1"/>
    </location>
</feature>
<proteinExistence type="predicted"/>
<feature type="compositionally biased region" description="Polar residues" evidence="1">
    <location>
        <begin position="189"/>
        <end position="200"/>
    </location>
</feature>
<dbReference type="Pfam" id="PF14223">
    <property type="entry name" value="Retrotran_gag_2"/>
    <property type="match status" value="1"/>
</dbReference>
<dbReference type="OrthoDB" id="1912561at2759"/>
<organism evidence="2 3">
    <name type="scientific">Cephalotus follicularis</name>
    <name type="common">Albany pitcher plant</name>
    <dbReference type="NCBI Taxonomy" id="3775"/>
    <lineage>
        <taxon>Eukaryota</taxon>
        <taxon>Viridiplantae</taxon>
        <taxon>Streptophyta</taxon>
        <taxon>Embryophyta</taxon>
        <taxon>Tracheophyta</taxon>
        <taxon>Spermatophyta</taxon>
        <taxon>Magnoliopsida</taxon>
        <taxon>eudicotyledons</taxon>
        <taxon>Gunneridae</taxon>
        <taxon>Pentapetalae</taxon>
        <taxon>rosids</taxon>
        <taxon>fabids</taxon>
        <taxon>Oxalidales</taxon>
        <taxon>Cephalotaceae</taxon>
        <taxon>Cephalotus</taxon>
    </lineage>
</organism>
<keyword evidence="3" id="KW-1185">Reference proteome</keyword>
<accession>A0A1Q3BSS4</accession>
<dbReference type="AlphaFoldDB" id="A0A1Q3BSS4"/>
<protein>
    <submittedName>
        <fullName evidence="2">UBN2 domain-containing protein</fullName>
    </submittedName>
</protein>
<evidence type="ECO:0000313" key="2">
    <source>
        <dbReference type="EMBL" id="GAV70998.1"/>
    </source>
</evidence>
<gene>
    <name evidence="2" type="ORF">CFOL_v3_14493</name>
</gene>
<dbReference type="Proteomes" id="UP000187406">
    <property type="component" value="Unassembled WGS sequence"/>
</dbReference>
<reference evidence="3" key="1">
    <citation type="submission" date="2016-04" db="EMBL/GenBank/DDBJ databases">
        <title>Cephalotus genome sequencing.</title>
        <authorList>
            <person name="Fukushima K."/>
            <person name="Hasebe M."/>
            <person name="Fang X."/>
        </authorList>
    </citation>
    <scope>NUCLEOTIDE SEQUENCE [LARGE SCALE GENOMIC DNA]</scope>
    <source>
        <strain evidence="3">cv. St1</strain>
    </source>
</reference>
<dbReference type="PANTHER" id="PTHR47481:SF31">
    <property type="entry name" value="OS01G0873500 PROTEIN"/>
    <property type="match status" value="1"/>
</dbReference>
<sequence length="200" mass="22749">LNYAFASQSQARIMQLRLSFHSLKKGADAMATYLLKAKSIAYELASATKPFSDDDMILYILGGLSSEYTAFVTSVTTRDSLISVVDLHSLLLNDEIRCQSSASDLINVIANMALTQRPSDNQNQQQQQQHHSRGCGRGSNGRRGRGRYQYQQQCYGFQPQQNESYYPRPREPPSWNQYNHQGPYYSESYYPNQSNTQVHS</sequence>
<name>A0A1Q3BSS4_CEPFO</name>
<dbReference type="InParanoid" id="A0A1Q3BSS4"/>
<evidence type="ECO:0000313" key="3">
    <source>
        <dbReference type="Proteomes" id="UP000187406"/>
    </source>
</evidence>
<feature type="region of interest" description="Disordered" evidence="1">
    <location>
        <begin position="118"/>
        <end position="143"/>
    </location>
</feature>
<evidence type="ECO:0000256" key="1">
    <source>
        <dbReference type="SAM" id="MobiDB-lite"/>
    </source>
</evidence>
<feature type="compositionally biased region" description="Basic residues" evidence="1">
    <location>
        <begin position="130"/>
        <end position="143"/>
    </location>
</feature>
<dbReference type="EMBL" id="BDDD01000858">
    <property type="protein sequence ID" value="GAV70998.1"/>
    <property type="molecule type" value="Genomic_DNA"/>
</dbReference>